<dbReference type="InterPro" id="IPR003961">
    <property type="entry name" value="FN3_dom"/>
</dbReference>
<feature type="domain" description="Fibronectin type-III" evidence="1">
    <location>
        <begin position="324"/>
        <end position="436"/>
    </location>
</feature>
<dbReference type="PROSITE" id="PS50853">
    <property type="entry name" value="FN3"/>
    <property type="match status" value="2"/>
</dbReference>
<accession>A0AA85FGK8</accession>
<dbReference type="Proteomes" id="UP000050792">
    <property type="component" value="Unassembled WGS sequence"/>
</dbReference>
<dbReference type="WBParaSite" id="SRDH1_47100.1">
    <property type="protein sequence ID" value="SRDH1_47100.1"/>
    <property type="gene ID" value="SRDH1_47100"/>
</dbReference>
<dbReference type="GO" id="GO:0016020">
    <property type="term" value="C:membrane"/>
    <property type="evidence" value="ECO:0007669"/>
    <property type="project" value="UniProtKB-SubCell"/>
</dbReference>
<dbReference type="InterPro" id="IPR013783">
    <property type="entry name" value="Ig-like_fold"/>
</dbReference>
<dbReference type="PANTHER" id="PTHR46957:SF3">
    <property type="entry name" value="CYTOKINE RECEPTOR"/>
    <property type="match status" value="1"/>
</dbReference>
<dbReference type="Gene3D" id="2.60.40.10">
    <property type="entry name" value="Immunoglobulins"/>
    <property type="match status" value="2"/>
</dbReference>
<evidence type="ECO:0000313" key="2">
    <source>
        <dbReference type="Proteomes" id="UP000050792"/>
    </source>
</evidence>
<dbReference type="Pfam" id="PF00041">
    <property type="entry name" value="fn3"/>
    <property type="match status" value="1"/>
</dbReference>
<organism evidence="2 3">
    <name type="scientific">Schistosoma rodhaini</name>
    <dbReference type="NCBI Taxonomy" id="6188"/>
    <lineage>
        <taxon>Eukaryota</taxon>
        <taxon>Metazoa</taxon>
        <taxon>Spiralia</taxon>
        <taxon>Lophotrochozoa</taxon>
        <taxon>Platyhelminthes</taxon>
        <taxon>Trematoda</taxon>
        <taxon>Digenea</taxon>
        <taxon>Strigeidida</taxon>
        <taxon>Schistosomatoidea</taxon>
        <taxon>Schistosomatidae</taxon>
        <taxon>Schistosoma</taxon>
    </lineage>
</organism>
<name>A0AA85FGK8_9TREM</name>
<sequence length="800" mass="91499">MMRMNRLLHNIRYSFKLTLLLIEVLVLLIVIVHCQLPNDISTSWMEERLFARARCKANCLRLFNNPEESKAFRRIWNNEKFNDLDWFTCFANSHERCSTDCFTTCDLPPTECLSHCSDKIIGCQIGCFLIKQTCENQPGECSNSNYLMNDLNRTPSINQNNQTQYNGRKYPVVNDCANNCQLDCKVPLQTCCKYKCPQLSTDSIYNKLVPPRPILLNSTISSTNANIIKLSWSSQYQNITSTMNPIVFILQIRICSCQVFDESYASTWKTLIMTHEFGANLEAFEPGRLYQFRIAAVSIYGTRGFGLGTNAYPRDPIRPSPPGPPRNVTDSMWRLYPSGKINLLLKWQPPVQSDLPLTEYLITWSIDHGYLHTDGRTLEALIQFTRTINAERTECILDNLKPATSYKIQVKATSYWHGFGNLESQPNTIFLSTQSIHPAFHQQIVSPVQIYTTPNTIKLPKEVTLKSKSSDCDCGNGPQPLVLKKIFYENHKLKAILQINMTIKTESTALIQWYLQACVDSNNPILDTLPSTILLKSKDKIVILENLHFNCHYGVRVRVYPATLDAKYITMIESLVHVQNQQFDGIVYIGCFCTPSCSNVINKEGQLPDNCILPDLGSPSPPTKVQVIHIDSLNYRISWIKPMTTMDKVTRDVDKHASLSSSVNKINRNSTKYRVMWAPRIHEPVDESMYNDEIGFSPIMDLRQIDIKVIDQDQTWIVLNQLKPNTLYIVHVQTLFISYNGMERESDPVSVYFTTICDKQMKSSYSGKYRSRNFASPCPAAVFTHAQFFIIFSLLGIYFL</sequence>
<dbReference type="SUPFAM" id="SSF49265">
    <property type="entry name" value="Fibronectin type III"/>
    <property type="match status" value="2"/>
</dbReference>
<proteinExistence type="predicted"/>
<evidence type="ECO:0000259" key="1">
    <source>
        <dbReference type="PROSITE" id="PS50853"/>
    </source>
</evidence>
<evidence type="ECO:0000313" key="3">
    <source>
        <dbReference type="WBParaSite" id="SRDH1_47100.1"/>
    </source>
</evidence>
<protein>
    <submittedName>
        <fullName evidence="3">Anosmin-1</fullName>
    </submittedName>
</protein>
<dbReference type="InterPro" id="IPR050713">
    <property type="entry name" value="RTP_Phos/Ushers"/>
</dbReference>
<dbReference type="PANTHER" id="PTHR46957">
    <property type="entry name" value="CYTOKINE RECEPTOR"/>
    <property type="match status" value="1"/>
</dbReference>
<dbReference type="CDD" id="cd00063">
    <property type="entry name" value="FN3"/>
    <property type="match status" value="2"/>
</dbReference>
<dbReference type="SMART" id="SM00060">
    <property type="entry name" value="FN3"/>
    <property type="match status" value="3"/>
</dbReference>
<reference evidence="2" key="1">
    <citation type="submission" date="2022-06" db="EMBL/GenBank/DDBJ databases">
        <authorList>
            <person name="Berger JAMES D."/>
            <person name="Berger JAMES D."/>
        </authorList>
    </citation>
    <scope>NUCLEOTIDE SEQUENCE [LARGE SCALE GENOMIC DNA]</scope>
</reference>
<dbReference type="InterPro" id="IPR036116">
    <property type="entry name" value="FN3_sf"/>
</dbReference>
<dbReference type="AlphaFoldDB" id="A0AA85FGK8"/>
<feature type="domain" description="Fibronectin type-III" evidence="1">
    <location>
        <begin position="210"/>
        <end position="323"/>
    </location>
</feature>
<keyword evidence="2" id="KW-1185">Reference proteome</keyword>
<reference evidence="3" key="2">
    <citation type="submission" date="2023-11" db="UniProtKB">
        <authorList>
            <consortium name="WormBaseParasite"/>
        </authorList>
    </citation>
    <scope>IDENTIFICATION</scope>
</reference>